<reference evidence="5" key="1">
    <citation type="submission" date="2019-03" db="EMBL/GenBank/DDBJ databases">
        <authorList>
            <person name="Danneels B."/>
        </authorList>
    </citation>
    <scope>NUCLEOTIDE SEQUENCE</scope>
</reference>
<dbReference type="EMBL" id="CAADIK010000009">
    <property type="protein sequence ID" value="VFR64102.1"/>
    <property type="molecule type" value="Genomic_DNA"/>
</dbReference>
<name>A0A484PE32_9ZZZZ</name>
<dbReference type="Gene3D" id="3.55.50.30">
    <property type="match status" value="1"/>
</dbReference>
<evidence type="ECO:0000313" key="8">
    <source>
        <dbReference type="EMBL" id="VFR86805.1"/>
    </source>
</evidence>
<evidence type="ECO:0000313" key="7">
    <source>
        <dbReference type="EMBL" id="VFR64102.1"/>
    </source>
</evidence>
<sequence length="219" mass="23839">MLAALSGLLGDGLPAQAADRAGSAFVQDNPATPHALPLSFDIPGMSLADALQYYGRVTGRAVLHDAREIAGLRSAAVSGMFTPDEALRRMTEGTGMVARFVSEQAFALVRAPRPERQVSANDPRQRYLGWMQSRVMQALCGDPLTRPGTYRMVLRFQLDEAHAITQLDLYEDNRDAALAQRVRQRLDGLPMGARPPAGLPQPFMLLVQRSQDGLQGCPL</sequence>
<dbReference type="EMBL" id="CAADIP010000017">
    <property type="protein sequence ID" value="VFR86805.1"/>
    <property type="molecule type" value="Genomic_DNA"/>
</dbReference>
<dbReference type="SMART" id="SM00965">
    <property type="entry name" value="STN"/>
    <property type="match status" value="1"/>
</dbReference>
<accession>A0A484PE32</accession>
<evidence type="ECO:0000313" key="6">
    <source>
        <dbReference type="EMBL" id="VFR55404.1"/>
    </source>
</evidence>
<dbReference type="EMBL" id="CAADHY010000018">
    <property type="protein sequence ID" value="VFR24073.1"/>
    <property type="molecule type" value="Genomic_DNA"/>
</dbReference>
<dbReference type="InterPro" id="IPR011662">
    <property type="entry name" value="Secretin/TonB_short_N"/>
</dbReference>
<proteinExistence type="predicted"/>
<keyword evidence="3" id="KW-0998">Cell outer membrane</keyword>
<keyword evidence="1" id="KW-0813">Transport</keyword>
<keyword evidence="2" id="KW-0472">Membrane</keyword>
<evidence type="ECO:0000259" key="4">
    <source>
        <dbReference type="SMART" id="SM00965"/>
    </source>
</evidence>
<evidence type="ECO:0000256" key="2">
    <source>
        <dbReference type="ARBA" id="ARBA00023136"/>
    </source>
</evidence>
<dbReference type="EMBL" id="CAADII010000043">
    <property type="protein sequence ID" value="VFR55404.1"/>
    <property type="molecule type" value="Genomic_DNA"/>
</dbReference>
<evidence type="ECO:0000256" key="3">
    <source>
        <dbReference type="ARBA" id="ARBA00023237"/>
    </source>
</evidence>
<gene>
    <name evidence="5" type="ORF">AMP9_1622</name>
    <name evidence="6" type="ORF">BRI6_2997</name>
    <name evidence="7" type="ORF">BRI9_3054</name>
    <name evidence="8" type="ORF">IVO3_3054</name>
    <name evidence="9" type="ORF">RAN7_3026</name>
</gene>
<evidence type="ECO:0000313" key="5">
    <source>
        <dbReference type="EMBL" id="VFR24073.1"/>
    </source>
</evidence>
<protein>
    <submittedName>
        <fullName evidence="5">Outer membrane TonB-dependent transducer VreA of trans-envelope signaling system</fullName>
    </submittedName>
</protein>
<feature type="domain" description="Secretin/TonB short N-terminal" evidence="4">
    <location>
        <begin position="60"/>
        <end position="111"/>
    </location>
</feature>
<evidence type="ECO:0000256" key="1">
    <source>
        <dbReference type="ARBA" id="ARBA00022448"/>
    </source>
</evidence>
<dbReference type="GO" id="GO:0019867">
    <property type="term" value="C:outer membrane"/>
    <property type="evidence" value="ECO:0007669"/>
    <property type="project" value="InterPro"/>
</dbReference>
<dbReference type="AlphaFoldDB" id="A0A484PE32"/>
<evidence type="ECO:0000313" key="9">
    <source>
        <dbReference type="EMBL" id="VFS39350.1"/>
    </source>
</evidence>
<organism evidence="5">
    <name type="scientific">plant metagenome</name>
    <dbReference type="NCBI Taxonomy" id="1297885"/>
    <lineage>
        <taxon>unclassified sequences</taxon>
        <taxon>metagenomes</taxon>
        <taxon>organismal metagenomes</taxon>
    </lineage>
</organism>
<dbReference type="EMBL" id="CAADIZ010000084">
    <property type="protein sequence ID" value="VFS39350.1"/>
    <property type="molecule type" value="Genomic_DNA"/>
</dbReference>